<name>A0A917ASY6_9MICC</name>
<evidence type="ECO:0008006" key="5">
    <source>
        <dbReference type="Google" id="ProtNLM"/>
    </source>
</evidence>
<feature type="chain" id="PRO_5037088915" description="Secreted protein" evidence="2">
    <location>
        <begin position="24"/>
        <end position="235"/>
    </location>
</feature>
<keyword evidence="2" id="KW-0732">Signal</keyword>
<proteinExistence type="predicted"/>
<dbReference type="EMBL" id="BMIS01000007">
    <property type="protein sequence ID" value="GGE71073.1"/>
    <property type="molecule type" value="Genomic_DNA"/>
</dbReference>
<protein>
    <recommendedName>
        <fullName evidence="5">Secreted protein</fullName>
    </recommendedName>
</protein>
<evidence type="ECO:0000313" key="4">
    <source>
        <dbReference type="Proteomes" id="UP000633136"/>
    </source>
</evidence>
<reference evidence="3" key="2">
    <citation type="submission" date="2020-09" db="EMBL/GenBank/DDBJ databases">
        <authorList>
            <person name="Sun Q."/>
            <person name="Zhou Y."/>
        </authorList>
    </citation>
    <scope>NUCLEOTIDE SEQUENCE</scope>
    <source>
        <strain evidence="3">CGMCC 1.15388</strain>
    </source>
</reference>
<reference evidence="3" key="1">
    <citation type="journal article" date="2014" name="Int. J. Syst. Evol. Microbiol.">
        <title>Complete genome sequence of Corynebacterium casei LMG S-19264T (=DSM 44701T), isolated from a smear-ripened cheese.</title>
        <authorList>
            <consortium name="US DOE Joint Genome Institute (JGI-PGF)"/>
            <person name="Walter F."/>
            <person name="Albersmeier A."/>
            <person name="Kalinowski J."/>
            <person name="Ruckert C."/>
        </authorList>
    </citation>
    <scope>NUCLEOTIDE SEQUENCE</scope>
    <source>
        <strain evidence="3">CGMCC 1.15388</strain>
    </source>
</reference>
<sequence>MHHTTLRTSAALSAALLALTACSDDVEPGAQPPAPTSQDSTATAADTQQGAGAEPTAEGEEEEPEQQAEERPDVEGLTFHDEPAGYIMAPNGAYWQHHGSFDLDSLAESTGQESAASGVESVGCESQWAVTEALWLRQYNDGEGGDYFQDEYDVGPIEGPTCFSEPGGTVASPEYRLVHYVCQTANTTSRTLVAPAEGGALVWTPEYTTGDERKCFTFDGGEEVRAYVTEVQPAG</sequence>
<feature type="signal peptide" evidence="2">
    <location>
        <begin position="1"/>
        <end position="23"/>
    </location>
</feature>
<gene>
    <name evidence="3" type="ORF">GCM10011401_17740</name>
</gene>
<comment type="caution">
    <text evidence="3">The sequence shown here is derived from an EMBL/GenBank/DDBJ whole genome shotgun (WGS) entry which is preliminary data.</text>
</comment>
<feature type="region of interest" description="Disordered" evidence="1">
    <location>
        <begin position="25"/>
        <end position="74"/>
    </location>
</feature>
<dbReference type="RefSeq" id="WP_188684834.1">
    <property type="nucleotide sequence ID" value="NZ_BMIS01000007.1"/>
</dbReference>
<evidence type="ECO:0000256" key="1">
    <source>
        <dbReference type="SAM" id="MobiDB-lite"/>
    </source>
</evidence>
<dbReference type="PROSITE" id="PS51257">
    <property type="entry name" value="PROKAR_LIPOPROTEIN"/>
    <property type="match status" value="1"/>
</dbReference>
<keyword evidence="4" id="KW-1185">Reference proteome</keyword>
<feature type="compositionally biased region" description="Low complexity" evidence="1">
    <location>
        <begin position="36"/>
        <end position="56"/>
    </location>
</feature>
<evidence type="ECO:0000313" key="3">
    <source>
        <dbReference type="EMBL" id="GGE71073.1"/>
    </source>
</evidence>
<dbReference type="AlphaFoldDB" id="A0A917ASY6"/>
<evidence type="ECO:0000256" key="2">
    <source>
        <dbReference type="SAM" id="SignalP"/>
    </source>
</evidence>
<organism evidence="3 4">
    <name type="scientific">Nesterenkonia cremea</name>
    <dbReference type="NCBI Taxonomy" id="1882340"/>
    <lineage>
        <taxon>Bacteria</taxon>
        <taxon>Bacillati</taxon>
        <taxon>Actinomycetota</taxon>
        <taxon>Actinomycetes</taxon>
        <taxon>Micrococcales</taxon>
        <taxon>Micrococcaceae</taxon>
        <taxon>Nesterenkonia</taxon>
    </lineage>
</organism>
<feature type="compositionally biased region" description="Acidic residues" evidence="1">
    <location>
        <begin position="57"/>
        <end position="67"/>
    </location>
</feature>
<dbReference type="Proteomes" id="UP000633136">
    <property type="component" value="Unassembled WGS sequence"/>
</dbReference>
<accession>A0A917ASY6</accession>